<feature type="region of interest" description="Disordered" evidence="1">
    <location>
        <begin position="294"/>
        <end position="353"/>
    </location>
</feature>
<dbReference type="RefSeq" id="WP_369185356.1">
    <property type="nucleotide sequence ID" value="NZ_CP163445.1"/>
</dbReference>
<dbReference type="EMBL" id="CP163445">
    <property type="protein sequence ID" value="XDQ83179.1"/>
    <property type="molecule type" value="Genomic_DNA"/>
</dbReference>
<proteinExistence type="predicted"/>
<gene>
    <name evidence="2" type="ORF">AB2U05_34070</name>
</gene>
<dbReference type="AlphaFoldDB" id="A0AB39TVQ2"/>
<evidence type="ECO:0000313" key="2">
    <source>
        <dbReference type="EMBL" id="XDQ83179.1"/>
    </source>
</evidence>
<feature type="compositionally biased region" description="Low complexity" evidence="1">
    <location>
        <begin position="302"/>
        <end position="318"/>
    </location>
</feature>
<accession>A0AB39TVQ2</accession>
<protein>
    <submittedName>
        <fullName evidence="2">Uncharacterized protein</fullName>
    </submittedName>
</protein>
<reference evidence="2" key="1">
    <citation type="submission" date="2024-07" db="EMBL/GenBank/DDBJ databases">
        <authorList>
            <person name="Yu S.T."/>
        </authorList>
    </citation>
    <scope>NUCLEOTIDE SEQUENCE</scope>
    <source>
        <strain evidence="2">Y1</strain>
    </source>
</reference>
<evidence type="ECO:0000256" key="1">
    <source>
        <dbReference type="SAM" id="MobiDB-lite"/>
    </source>
</evidence>
<organism evidence="2">
    <name type="scientific">Streptomyces sp. Y1</name>
    <dbReference type="NCBI Taxonomy" id="3238634"/>
    <lineage>
        <taxon>Bacteria</taxon>
        <taxon>Bacillati</taxon>
        <taxon>Actinomycetota</taxon>
        <taxon>Actinomycetes</taxon>
        <taxon>Kitasatosporales</taxon>
        <taxon>Streptomycetaceae</taxon>
        <taxon>Streptomyces</taxon>
    </lineage>
</organism>
<sequence>MIDQKIWDELAESDAAAAGLTANRPVVESGGEVRIPSEPMDLSFRMDELPLWVGEGAPEPAKARSEVADSGIPDLKAQLGDVAAAWRETVPPERGTADDLRAVLEADVQALQVRWQSVAALPYGGEAPIGTRAHGAAQQQADAVNAALRGADRHAPALSGVPEWQQIRTVREAVDRLWRTLATRAGEHADRLFRDHRISDFLRQVSIRACETIARLAQLAADRLLLGRTALPSAEALLALGNAAGTYSTFARSHGSLPTAGALLALGSDLGRDTSPAQTGTEVDVPELRRMGQALGRPGPLAAQARSVSANAAKARSVGRLPQRSTTAGEEPAHLRRGGSPVQQGRKPNQRRA</sequence>
<name>A0AB39TVQ2_9ACTN</name>